<evidence type="ECO:0000256" key="1">
    <source>
        <dbReference type="ARBA" id="ARBA00022553"/>
    </source>
</evidence>
<evidence type="ECO:0000313" key="9">
    <source>
        <dbReference type="EMBL" id="OZI53493.1"/>
    </source>
</evidence>
<feature type="modified residue" description="4-aspartylphosphate" evidence="5">
    <location>
        <position position="83"/>
    </location>
</feature>
<dbReference type="Pfam" id="PF00072">
    <property type="entry name" value="Response_reg"/>
    <property type="match status" value="1"/>
</dbReference>
<dbReference type="SMART" id="SM00421">
    <property type="entry name" value="HTH_LUXR"/>
    <property type="match status" value="1"/>
</dbReference>
<dbReference type="PANTHER" id="PTHR44688:SF16">
    <property type="entry name" value="DNA-BINDING TRANSCRIPTIONAL ACTIVATOR DEVR_DOSR"/>
    <property type="match status" value="1"/>
</dbReference>
<dbReference type="OrthoDB" id="8585266at2"/>
<keyword evidence="1 5" id="KW-0597">Phosphoprotein</keyword>
<evidence type="ECO:0000256" key="3">
    <source>
        <dbReference type="ARBA" id="ARBA00023125"/>
    </source>
</evidence>
<evidence type="ECO:0000256" key="2">
    <source>
        <dbReference type="ARBA" id="ARBA00023015"/>
    </source>
</evidence>
<dbReference type="Gene3D" id="1.10.10.10">
    <property type="entry name" value="Winged helix-like DNA-binding domain superfamily/Winged helix DNA-binding domain"/>
    <property type="match status" value="1"/>
</dbReference>
<dbReference type="SUPFAM" id="SSF46894">
    <property type="entry name" value="C-terminal effector domain of the bipartite response regulators"/>
    <property type="match status" value="1"/>
</dbReference>
<dbReference type="PANTHER" id="PTHR44688">
    <property type="entry name" value="DNA-BINDING TRANSCRIPTIONAL ACTIVATOR DEVR_DOSR"/>
    <property type="match status" value="1"/>
</dbReference>
<feature type="domain" description="HTH luxR-type" evidence="7">
    <location>
        <begin position="169"/>
        <end position="234"/>
    </location>
</feature>
<dbReference type="PROSITE" id="PS50043">
    <property type="entry name" value="HTH_LUXR_2"/>
    <property type="match status" value="1"/>
</dbReference>
<dbReference type="AlphaFoldDB" id="A0A261TY00"/>
<protein>
    <submittedName>
        <fullName evidence="9">DNA-binding response regulator</fullName>
    </submittedName>
</protein>
<keyword evidence="4" id="KW-0804">Transcription</keyword>
<accession>A0A261TY00</accession>
<dbReference type="PROSITE" id="PS00622">
    <property type="entry name" value="HTH_LUXR_1"/>
    <property type="match status" value="1"/>
</dbReference>
<evidence type="ECO:0000259" key="7">
    <source>
        <dbReference type="PROSITE" id="PS50043"/>
    </source>
</evidence>
<dbReference type="Gene3D" id="3.40.50.2300">
    <property type="match status" value="1"/>
</dbReference>
<dbReference type="InterPro" id="IPR000792">
    <property type="entry name" value="Tscrpt_reg_LuxR_C"/>
</dbReference>
<sequence length="239" mass="26746">MSQARMQDDPPNRPAPPYVVRRHTMGPRPKLRIAVLDDHPATALGVAAYLRLQHDMDVRWAETRADQLSDFLRQNACDAAIVDFFLPGQPADGGNLIRRLKRQDPSMAVITCSAGRQAEVEFAAFQAGANAFLPKHAPVELLPELIRRISVDPVTFWSCKSGMIQAARPSHPEERLTRAELEILRQIAQGLSVTQVGARLSRSKKTISTHKRRAMKKLGLADDLALALYLREKFQREVI</sequence>
<evidence type="ECO:0000256" key="6">
    <source>
        <dbReference type="SAM" id="MobiDB-lite"/>
    </source>
</evidence>
<dbReference type="Pfam" id="PF00196">
    <property type="entry name" value="GerE"/>
    <property type="match status" value="1"/>
</dbReference>
<gene>
    <name evidence="9" type="ORF">CAL25_05800</name>
</gene>
<evidence type="ECO:0000256" key="4">
    <source>
        <dbReference type="ARBA" id="ARBA00023163"/>
    </source>
</evidence>
<evidence type="ECO:0000256" key="5">
    <source>
        <dbReference type="PROSITE-ProRule" id="PRU00169"/>
    </source>
</evidence>
<keyword evidence="10" id="KW-1185">Reference proteome</keyword>
<proteinExistence type="predicted"/>
<dbReference type="GO" id="GO:0006355">
    <property type="term" value="P:regulation of DNA-templated transcription"/>
    <property type="evidence" value="ECO:0007669"/>
    <property type="project" value="InterPro"/>
</dbReference>
<dbReference type="GO" id="GO:0000160">
    <property type="term" value="P:phosphorelay signal transduction system"/>
    <property type="evidence" value="ECO:0007669"/>
    <property type="project" value="InterPro"/>
</dbReference>
<dbReference type="InterPro" id="IPR001789">
    <property type="entry name" value="Sig_transdc_resp-reg_receiver"/>
</dbReference>
<feature type="domain" description="Response regulatory" evidence="8">
    <location>
        <begin position="32"/>
        <end position="150"/>
    </location>
</feature>
<dbReference type="PROSITE" id="PS50110">
    <property type="entry name" value="RESPONSE_REGULATORY"/>
    <property type="match status" value="1"/>
</dbReference>
<organism evidence="9 10">
    <name type="scientific">Bordetella genomosp. 5</name>
    <dbReference type="NCBI Taxonomy" id="1395608"/>
    <lineage>
        <taxon>Bacteria</taxon>
        <taxon>Pseudomonadati</taxon>
        <taxon>Pseudomonadota</taxon>
        <taxon>Betaproteobacteria</taxon>
        <taxon>Burkholderiales</taxon>
        <taxon>Alcaligenaceae</taxon>
        <taxon>Bordetella</taxon>
    </lineage>
</organism>
<keyword evidence="2" id="KW-0805">Transcription regulation</keyword>
<dbReference type="Proteomes" id="UP000216913">
    <property type="component" value="Unassembled WGS sequence"/>
</dbReference>
<evidence type="ECO:0000259" key="8">
    <source>
        <dbReference type="PROSITE" id="PS50110"/>
    </source>
</evidence>
<dbReference type="InterPro" id="IPR011006">
    <property type="entry name" value="CheY-like_superfamily"/>
</dbReference>
<dbReference type="RefSeq" id="WP_094799001.1">
    <property type="nucleotide sequence ID" value="NZ_NEVP01000004.1"/>
</dbReference>
<dbReference type="EMBL" id="NEVP01000004">
    <property type="protein sequence ID" value="OZI53493.1"/>
    <property type="molecule type" value="Genomic_DNA"/>
</dbReference>
<reference evidence="9 10" key="1">
    <citation type="submission" date="2017-05" db="EMBL/GenBank/DDBJ databases">
        <title>Complete and WGS of Bordetella genogroups.</title>
        <authorList>
            <person name="Spilker T."/>
            <person name="LiPuma J."/>
        </authorList>
    </citation>
    <scope>NUCLEOTIDE SEQUENCE [LARGE SCALE GENOMIC DNA]</scope>
    <source>
        <strain evidence="9 10">AU10456</strain>
    </source>
</reference>
<dbReference type="InterPro" id="IPR036388">
    <property type="entry name" value="WH-like_DNA-bd_sf"/>
</dbReference>
<dbReference type="InterPro" id="IPR016032">
    <property type="entry name" value="Sig_transdc_resp-reg_C-effctor"/>
</dbReference>
<dbReference type="CDD" id="cd17535">
    <property type="entry name" value="REC_NarL-like"/>
    <property type="match status" value="1"/>
</dbReference>
<name>A0A261TY00_9BORD</name>
<evidence type="ECO:0000313" key="10">
    <source>
        <dbReference type="Proteomes" id="UP000216913"/>
    </source>
</evidence>
<comment type="caution">
    <text evidence="9">The sequence shown here is derived from an EMBL/GenBank/DDBJ whole genome shotgun (WGS) entry which is preliminary data.</text>
</comment>
<feature type="region of interest" description="Disordered" evidence="6">
    <location>
        <begin position="1"/>
        <end position="23"/>
    </location>
</feature>
<keyword evidence="3 9" id="KW-0238">DNA-binding</keyword>
<dbReference type="SUPFAM" id="SSF52172">
    <property type="entry name" value="CheY-like"/>
    <property type="match status" value="1"/>
</dbReference>
<dbReference type="PRINTS" id="PR00038">
    <property type="entry name" value="HTHLUXR"/>
</dbReference>
<dbReference type="InterPro" id="IPR058245">
    <property type="entry name" value="NreC/VraR/RcsB-like_REC"/>
</dbReference>
<feature type="compositionally biased region" description="Basic and acidic residues" evidence="6">
    <location>
        <begin position="1"/>
        <end position="11"/>
    </location>
</feature>
<dbReference type="GO" id="GO:0003677">
    <property type="term" value="F:DNA binding"/>
    <property type="evidence" value="ECO:0007669"/>
    <property type="project" value="UniProtKB-KW"/>
</dbReference>
<dbReference type="CDD" id="cd06170">
    <property type="entry name" value="LuxR_C_like"/>
    <property type="match status" value="1"/>
</dbReference>
<dbReference type="SMART" id="SM00448">
    <property type="entry name" value="REC"/>
    <property type="match status" value="1"/>
</dbReference>